<keyword evidence="2 4" id="KW-0238">DNA-binding</keyword>
<dbReference type="InterPro" id="IPR001647">
    <property type="entry name" value="HTH_TetR"/>
</dbReference>
<dbReference type="EMBL" id="JBHSDY010000004">
    <property type="protein sequence ID" value="MFC4297804.1"/>
    <property type="molecule type" value="Genomic_DNA"/>
</dbReference>
<evidence type="ECO:0000313" key="6">
    <source>
        <dbReference type="EMBL" id="MFC4297804.1"/>
    </source>
</evidence>
<dbReference type="Proteomes" id="UP001595756">
    <property type="component" value="Unassembled WGS sequence"/>
</dbReference>
<feature type="domain" description="HTH tetR-type" evidence="5">
    <location>
        <begin position="11"/>
        <end position="71"/>
    </location>
</feature>
<organism evidence="6 7">
    <name type="scientific">Castellaniella hirudinis</name>
    <dbReference type="NCBI Taxonomy" id="1144617"/>
    <lineage>
        <taxon>Bacteria</taxon>
        <taxon>Pseudomonadati</taxon>
        <taxon>Pseudomonadota</taxon>
        <taxon>Betaproteobacteria</taxon>
        <taxon>Burkholderiales</taxon>
        <taxon>Alcaligenaceae</taxon>
        <taxon>Castellaniella</taxon>
    </lineage>
</organism>
<feature type="DNA-binding region" description="H-T-H motif" evidence="4">
    <location>
        <begin position="34"/>
        <end position="53"/>
    </location>
</feature>
<dbReference type="SUPFAM" id="SSF48498">
    <property type="entry name" value="Tetracyclin repressor-like, C-terminal domain"/>
    <property type="match status" value="1"/>
</dbReference>
<dbReference type="RefSeq" id="WP_376812371.1">
    <property type="nucleotide sequence ID" value="NZ_JBHSDY010000004.1"/>
</dbReference>
<dbReference type="PROSITE" id="PS50977">
    <property type="entry name" value="HTH_TETR_2"/>
    <property type="match status" value="1"/>
</dbReference>
<accession>A0ABV8RX17</accession>
<evidence type="ECO:0000256" key="1">
    <source>
        <dbReference type="ARBA" id="ARBA00023015"/>
    </source>
</evidence>
<dbReference type="SUPFAM" id="SSF46689">
    <property type="entry name" value="Homeodomain-like"/>
    <property type="match status" value="1"/>
</dbReference>
<keyword evidence="3" id="KW-0804">Transcription</keyword>
<reference evidence="7" key="1">
    <citation type="journal article" date="2019" name="Int. J. Syst. Evol. Microbiol.">
        <title>The Global Catalogue of Microorganisms (GCM) 10K type strain sequencing project: providing services to taxonomists for standard genome sequencing and annotation.</title>
        <authorList>
            <consortium name="The Broad Institute Genomics Platform"/>
            <consortium name="The Broad Institute Genome Sequencing Center for Infectious Disease"/>
            <person name="Wu L."/>
            <person name="Ma J."/>
        </authorList>
    </citation>
    <scope>NUCLEOTIDE SEQUENCE [LARGE SCALE GENOMIC DNA]</scope>
    <source>
        <strain evidence="7">CGMCC 1.19029</strain>
    </source>
</reference>
<name>A0ABV8RX17_9BURK</name>
<evidence type="ECO:0000313" key="7">
    <source>
        <dbReference type="Proteomes" id="UP001595756"/>
    </source>
</evidence>
<dbReference type="InterPro" id="IPR011075">
    <property type="entry name" value="TetR_C"/>
</dbReference>
<dbReference type="PANTHER" id="PTHR47506:SF6">
    <property type="entry name" value="HTH-TYPE TRANSCRIPTIONAL REPRESSOR NEMR"/>
    <property type="match status" value="1"/>
</dbReference>
<comment type="caution">
    <text evidence="6">The sequence shown here is derived from an EMBL/GenBank/DDBJ whole genome shotgun (WGS) entry which is preliminary data.</text>
</comment>
<evidence type="ECO:0000259" key="5">
    <source>
        <dbReference type="PROSITE" id="PS50977"/>
    </source>
</evidence>
<dbReference type="Gene3D" id="1.10.357.10">
    <property type="entry name" value="Tetracycline Repressor, domain 2"/>
    <property type="match status" value="1"/>
</dbReference>
<evidence type="ECO:0000256" key="2">
    <source>
        <dbReference type="ARBA" id="ARBA00023125"/>
    </source>
</evidence>
<dbReference type="InterPro" id="IPR036271">
    <property type="entry name" value="Tet_transcr_reg_TetR-rel_C_sf"/>
</dbReference>
<dbReference type="PANTHER" id="PTHR47506">
    <property type="entry name" value="TRANSCRIPTIONAL REGULATORY PROTEIN"/>
    <property type="match status" value="1"/>
</dbReference>
<keyword evidence="7" id="KW-1185">Reference proteome</keyword>
<dbReference type="Pfam" id="PF00440">
    <property type="entry name" value="TetR_N"/>
    <property type="match status" value="1"/>
</dbReference>
<dbReference type="Gene3D" id="1.10.10.60">
    <property type="entry name" value="Homeodomain-like"/>
    <property type="match status" value="1"/>
</dbReference>
<keyword evidence="1" id="KW-0805">Transcription regulation</keyword>
<sequence>MTSVSAPGKRVATRELILDNAYALACEGGLEALSIGILAASVGMSKSGVFAHFGSREDLQLAVLNTGKERLLASVLLPALKQPRGLPRLRAIVANWFDWAHRYQSGCVLLSAASEYDGREGALRDAVLAQQTGWRDELRKAVMQAVEAGHLRADTDASQVAFEIYALMLALHHDGGLFGYDEALHHAMAAFERLWRSWQP</sequence>
<proteinExistence type="predicted"/>
<protein>
    <submittedName>
        <fullName evidence="6">TetR/AcrR family transcriptional regulator</fullName>
    </submittedName>
</protein>
<dbReference type="InterPro" id="IPR009057">
    <property type="entry name" value="Homeodomain-like_sf"/>
</dbReference>
<gene>
    <name evidence="6" type="ORF">ACFO0J_07095</name>
</gene>
<dbReference type="Pfam" id="PF16925">
    <property type="entry name" value="TetR_C_13"/>
    <property type="match status" value="1"/>
</dbReference>
<evidence type="ECO:0000256" key="3">
    <source>
        <dbReference type="ARBA" id="ARBA00023163"/>
    </source>
</evidence>
<evidence type="ECO:0000256" key="4">
    <source>
        <dbReference type="PROSITE-ProRule" id="PRU00335"/>
    </source>
</evidence>